<gene>
    <name evidence="2" type="ORF">NFG58_17970</name>
</gene>
<name>A0AAU7KFU9_9GAMM</name>
<dbReference type="AlphaFoldDB" id="A0AAU7KFU9"/>
<dbReference type="RefSeq" id="WP_348827099.1">
    <property type="nucleotide sequence ID" value="NZ_CP098827.1"/>
</dbReference>
<feature type="signal peptide" evidence="1">
    <location>
        <begin position="1"/>
        <end position="22"/>
    </location>
</feature>
<dbReference type="Pfam" id="PF04214">
    <property type="entry name" value="DUF411"/>
    <property type="match status" value="1"/>
</dbReference>
<dbReference type="InterPro" id="IPR007332">
    <property type="entry name" value="DUF411"/>
</dbReference>
<proteinExistence type="predicted"/>
<accession>A0AAU7KFU9</accession>
<evidence type="ECO:0000313" key="2">
    <source>
        <dbReference type="EMBL" id="XBO70474.1"/>
    </source>
</evidence>
<keyword evidence="1" id="KW-0732">Signal</keyword>
<sequence>MTRLSRALGAALMGVFSPLALAAGLDMHKDPHCGCCSAWAEHMREAGFEVRLHDSPDMASVKQRLGVPQALASCHTATLTNDAGRRYLIEGHVPAEQVAWLLEASPDIDGLAVPGMPHGSPGMETGRLDDYAVLGFTVDDARAMVVARYP</sequence>
<feature type="chain" id="PRO_5043986215" evidence="1">
    <location>
        <begin position="23"/>
        <end position="150"/>
    </location>
</feature>
<organism evidence="2">
    <name type="scientific">Halomonas sp. RT37</name>
    <dbReference type="NCBI Taxonomy" id="2950872"/>
    <lineage>
        <taxon>Bacteria</taxon>
        <taxon>Pseudomonadati</taxon>
        <taxon>Pseudomonadota</taxon>
        <taxon>Gammaproteobacteria</taxon>
        <taxon>Oceanospirillales</taxon>
        <taxon>Halomonadaceae</taxon>
        <taxon>Halomonas</taxon>
    </lineage>
</organism>
<evidence type="ECO:0000256" key="1">
    <source>
        <dbReference type="SAM" id="SignalP"/>
    </source>
</evidence>
<protein>
    <submittedName>
        <fullName evidence="2">DUF411 domain-containing protein</fullName>
    </submittedName>
</protein>
<reference evidence="2" key="1">
    <citation type="submission" date="2022-06" db="EMBL/GenBank/DDBJ databases">
        <title>A novel DMS-producing enzyme.</title>
        <authorList>
            <person name="Zhang Y."/>
        </authorList>
    </citation>
    <scope>NUCLEOTIDE SEQUENCE</scope>
    <source>
        <strain evidence="2">RT37</strain>
    </source>
</reference>
<dbReference type="EMBL" id="CP098827">
    <property type="protein sequence ID" value="XBO70474.1"/>
    <property type="molecule type" value="Genomic_DNA"/>
</dbReference>